<dbReference type="PANTHER" id="PTHR42894:SF1">
    <property type="entry name" value="N-(5'-PHOSPHORIBOSYL)ANTHRANILATE ISOMERASE"/>
    <property type="match status" value="1"/>
</dbReference>
<dbReference type="GO" id="GO:0016853">
    <property type="term" value="F:isomerase activity"/>
    <property type="evidence" value="ECO:0007669"/>
    <property type="project" value="UniProtKB-KW"/>
</dbReference>
<comment type="catalytic activity">
    <reaction evidence="1 9">
        <text>N-(5-phospho-beta-D-ribosyl)anthranilate = 1-(2-carboxyphenylamino)-1-deoxy-D-ribulose 5-phosphate</text>
        <dbReference type="Rhea" id="RHEA:21540"/>
        <dbReference type="ChEBI" id="CHEBI:18277"/>
        <dbReference type="ChEBI" id="CHEBI:58613"/>
        <dbReference type="EC" id="5.3.1.24"/>
    </reaction>
</comment>
<evidence type="ECO:0000256" key="9">
    <source>
        <dbReference type="HAMAP-Rule" id="MF_00135"/>
    </source>
</evidence>
<protein>
    <recommendedName>
        <fullName evidence="4 9">N-(5'-phosphoribosyl)anthranilate isomerase</fullName>
        <shortName evidence="9">PRAI</shortName>
        <ecNumber evidence="3 9">5.3.1.24</ecNumber>
    </recommendedName>
</protein>
<evidence type="ECO:0000256" key="7">
    <source>
        <dbReference type="ARBA" id="ARBA00023141"/>
    </source>
</evidence>
<dbReference type="InterPro" id="IPR044643">
    <property type="entry name" value="TrpF_fam"/>
</dbReference>
<name>A0ABS3T674_9BACT</name>
<reference evidence="11 12" key="1">
    <citation type="submission" date="2021-03" db="EMBL/GenBank/DDBJ databases">
        <authorList>
            <person name="Kim M.K."/>
        </authorList>
    </citation>
    <scope>NUCLEOTIDE SEQUENCE [LARGE SCALE GENOMIC DNA]</scope>
    <source>
        <strain evidence="11 12">BT507</strain>
    </source>
</reference>
<comment type="pathway">
    <text evidence="2 9">Amino-acid biosynthesis; L-tryptophan biosynthesis; L-tryptophan from chorismate: step 3/5.</text>
</comment>
<accession>A0ABS3T674</accession>
<proteinExistence type="inferred from homology"/>
<comment type="similarity">
    <text evidence="9">Belongs to the TrpF family.</text>
</comment>
<dbReference type="SUPFAM" id="SSF51366">
    <property type="entry name" value="Ribulose-phoshate binding barrel"/>
    <property type="match status" value="1"/>
</dbReference>
<dbReference type="EMBL" id="JAGETX010000001">
    <property type="protein sequence ID" value="MBO3269131.1"/>
    <property type="molecule type" value="Genomic_DNA"/>
</dbReference>
<evidence type="ECO:0000256" key="3">
    <source>
        <dbReference type="ARBA" id="ARBA00012572"/>
    </source>
</evidence>
<evidence type="ECO:0000256" key="8">
    <source>
        <dbReference type="ARBA" id="ARBA00023235"/>
    </source>
</evidence>
<keyword evidence="12" id="KW-1185">Reference proteome</keyword>
<evidence type="ECO:0000256" key="1">
    <source>
        <dbReference type="ARBA" id="ARBA00001164"/>
    </source>
</evidence>
<keyword evidence="6 9" id="KW-0822">Tryptophan biosynthesis</keyword>
<evidence type="ECO:0000313" key="12">
    <source>
        <dbReference type="Proteomes" id="UP000670527"/>
    </source>
</evidence>
<keyword evidence="8 9" id="KW-0413">Isomerase</keyword>
<feature type="domain" description="N-(5'phosphoribosyl) anthranilate isomerase (PRAI)" evidence="10">
    <location>
        <begin position="22"/>
        <end position="221"/>
    </location>
</feature>
<gene>
    <name evidence="9" type="primary">trpF</name>
    <name evidence="11" type="ORF">J4D97_00600</name>
</gene>
<keyword evidence="5 9" id="KW-0028">Amino-acid biosynthesis</keyword>
<dbReference type="RefSeq" id="WP_208305937.1">
    <property type="nucleotide sequence ID" value="NZ_JAGETX010000001.1"/>
</dbReference>
<dbReference type="CDD" id="cd00405">
    <property type="entry name" value="PRAI"/>
    <property type="match status" value="1"/>
</dbReference>
<dbReference type="InterPro" id="IPR013785">
    <property type="entry name" value="Aldolase_TIM"/>
</dbReference>
<comment type="caution">
    <text evidence="11">The sequence shown here is derived from an EMBL/GenBank/DDBJ whole genome shotgun (WGS) entry which is preliminary data.</text>
</comment>
<evidence type="ECO:0000259" key="10">
    <source>
        <dbReference type="Pfam" id="PF00697"/>
    </source>
</evidence>
<dbReference type="InterPro" id="IPR001240">
    <property type="entry name" value="PRAI_dom"/>
</dbReference>
<dbReference type="Proteomes" id="UP000670527">
    <property type="component" value="Unassembled WGS sequence"/>
</dbReference>
<dbReference type="PANTHER" id="PTHR42894">
    <property type="entry name" value="N-(5'-PHOSPHORIBOSYL)ANTHRANILATE ISOMERASE"/>
    <property type="match status" value="1"/>
</dbReference>
<dbReference type="InterPro" id="IPR011060">
    <property type="entry name" value="RibuloseP-bd_barrel"/>
</dbReference>
<evidence type="ECO:0000256" key="2">
    <source>
        <dbReference type="ARBA" id="ARBA00004664"/>
    </source>
</evidence>
<dbReference type="HAMAP" id="MF_00135">
    <property type="entry name" value="PRAI"/>
    <property type="match status" value="1"/>
</dbReference>
<dbReference type="Gene3D" id="3.20.20.70">
    <property type="entry name" value="Aldolase class I"/>
    <property type="match status" value="1"/>
</dbReference>
<evidence type="ECO:0000256" key="5">
    <source>
        <dbReference type="ARBA" id="ARBA00022605"/>
    </source>
</evidence>
<keyword evidence="7 9" id="KW-0057">Aromatic amino acid biosynthesis</keyword>
<evidence type="ECO:0000256" key="6">
    <source>
        <dbReference type="ARBA" id="ARBA00022822"/>
    </source>
</evidence>
<evidence type="ECO:0000313" key="11">
    <source>
        <dbReference type="EMBL" id="MBO3269131.1"/>
    </source>
</evidence>
<evidence type="ECO:0000256" key="4">
    <source>
        <dbReference type="ARBA" id="ARBA00022272"/>
    </source>
</evidence>
<sequence length="232" mass="25517">MFPTPLATYPLSSVNSPGLRIKVCGMRSDNNIWEVAKLGVDFMGFIFYAKSPRYVVPTLDVKMLAKLPPSILKVGVFVNETTPVIQQRVQEYGLDLVQLHGHESPAQCAELRAAGILIIKAFSVGADFDFAQVTPYADCCNYFLFDTKGPALGGNGTTFDWQLLAEYPLSVPYFLAGGLDLAHAQELQTLRLPGLFGIDLNSRFELAPGEKDVGKLRQLFQRLRPSSNISSV</sequence>
<organism evidence="11 12">
    <name type="scientific">Hymenobacter defluvii</name>
    <dbReference type="NCBI Taxonomy" id="2054411"/>
    <lineage>
        <taxon>Bacteria</taxon>
        <taxon>Pseudomonadati</taxon>
        <taxon>Bacteroidota</taxon>
        <taxon>Cytophagia</taxon>
        <taxon>Cytophagales</taxon>
        <taxon>Hymenobacteraceae</taxon>
        <taxon>Hymenobacter</taxon>
    </lineage>
</organism>
<dbReference type="EC" id="5.3.1.24" evidence="3 9"/>
<dbReference type="Pfam" id="PF00697">
    <property type="entry name" value="PRAI"/>
    <property type="match status" value="1"/>
</dbReference>